<keyword evidence="5 10" id="KW-0547">Nucleotide-binding</keyword>
<dbReference type="InterPro" id="IPR008229">
    <property type="entry name" value="CCA-adding_arc"/>
</dbReference>
<dbReference type="eggNOG" id="arCOG04249">
    <property type="taxonomic scope" value="Archaea"/>
</dbReference>
<keyword evidence="8 10" id="KW-0460">Magnesium</keyword>
<feature type="binding site" evidence="10">
    <location>
        <position position="85"/>
    </location>
    <ligand>
        <name>CTP</name>
        <dbReference type="ChEBI" id="CHEBI:37563"/>
    </ligand>
</feature>
<feature type="binding site" evidence="10">
    <location>
        <position position="191"/>
    </location>
    <ligand>
        <name>ATP</name>
        <dbReference type="ChEBI" id="CHEBI:30616"/>
    </ligand>
</feature>
<dbReference type="NCBIfam" id="TIGR03671">
    <property type="entry name" value="cca_archaeal"/>
    <property type="match status" value="1"/>
</dbReference>
<dbReference type="GO" id="GO:0005524">
    <property type="term" value="F:ATP binding"/>
    <property type="evidence" value="ECO:0007669"/>
    <property type="project" value="UniProtKB-UniRule"/>
</dbReference>
<dbReference type="Proteomes" id="UP000007813">
    <property type="component" value="Unassembled WGS sequence"/>
</dbReference>
<evidence type="ECO:0000256" key="2">
    <source>
        <dbReference type="ARBA" id="ARBA00022694"/>
    </source>
</evidence>
<sequence length="492" mass="54377">MLAVRRFRFTAGDTDILSPSPTKSGDMTTEDADKLDRVVADVRERIDPSSAERARLADAAAALTGRVEEALADRSVTGDVVQVGSTARGTWLAGDRDIDLFVRFPESLSREELERYGLEIGREVLPDGHEEFAEHPYVKGEYDGFDVDLVPCYDVPAATDIQSAVDRTPFHNAYLLDRLDDSLAADVRVFKRFLKGIGAYGSDLRTKGFSGYLAELLVLEYGGFESLVEAAADWHPPVDHDPESHGSRSFSDPLVVIDPTDPERNVAAVLSAENVARLQHYARELLDDPREEMFFPPARTPMTAETVAAHLDRRGTVPVAFAFDAPAVVEDQLYPQLEKSLDGVVSELDRRGFEPLRATTFASESGEERDAPFDRAVVFVELSVATLPTIQRHDGPPVYVRQHATGFFEKYAEAGADVYGPFLDGDRYVVERDREFTTARAFLESDALFDVALGAQVQAQLEEGYTVLVGDEVVSLADEFGTDLRAYFEPRP</sequence>
<organism evidence="14 15">
    <name type="scientific">Halogranum salarium B-1</name>
    <dbReference type="NCBI Taxonomy" id="1210908"/>
    <lineage>
        <taxon>Archaea</taxon>
        <taxon>Methanobacteriati</taxon>
        <taxon>Methanobacteriota</taxon>
        <taxon>Stenosarchaea group</taxon>
        <taxon>Halobacteria</taxon>
        <taxon>Halobacteriales</taxon>
        <taxon>Haloferacaceae</taxon>
    </lineage>
</organism>
<feature type="binding site" evidence="10">
    <location>
        <position position="200"/>
    </location>
    <ligand>
        <name>CTP</name>
        <dbReference type="ChEBI" id="CHEBI:37563"/>
    </ligand>
</feature>
<feature type="binding site" evidence="10">
    <location>
        <position position="85"/>
    </location>
    <ligand>
        <name>ATP</name>
        <dbReference type="ChEBI" id="CHEBI:30616"/>
    </ligand>
</feature>
<keyword evidence="4 10" id="KW-0479">Metal-binding</keyword>
<feature type="binding site" evidence="10">
    <location>
        <position position="97"/>
    </location>
    <ligand>
        <name>Mg(2+)</name>
        <dbReference type="ChEBI" id="CHEBI:18420"/>
    </ligand>
</feature>
<dbReference type="Pfam" id="PF01909">
    <property type="entry name" value="NTP_transf_2"/>
    <property type="match status" value="1"/>
</dbReference>
<dbReference type="SUPFAM" id="SSF81631">
    <property type="entry name" value="PAP/OAS1 substrate-binding domain"/>
    <property type="match status" value="1"/>
</dbReference>
<comment type="caution">
    <text evidence="14">The sequence shown here is derived from an EMBL/GenBank/DDBJ whole genome shotgun (WGS) entry which is preliminary data.</text>
</comment>
<dbReference type="InterPro" id="IPR042090">
    <property type="entry name" value="CCA_tRNA_nucleotrans_2"/>
</dbReference>
<feature type="binding site" evidence="10">
    <location>
        <position position="200"/>
    </location>
    <ligand>
        <name>ATP</name>
        <dbReference type="ChEBI" id="CHEBI:30616"/>
    </ligand>
</feature>
<feature type="binding site" evidence="10">
    <location>
        <position position="191"/>
    </location>
    <ligand>
        <name>CTP</name>
        <dbReference type="ChEBI" id="CHEBI:37563"/>
    </ligand>
</feature>
<keyword evidence="1 10" id="KW-0808">Transferase</keyword>
<dbReference type="InterPro" id="IPR002934">
    <property type="entry name" value="Polymerase_NTP_transf_dom"/>
</dbReference>
<evidence type="ECO:0000259" key="11">
    <source>
        <dbReference type="Pfam" id="PF01909"/>
    </source>
</evidence>
<evidence type="ECO:0000256" key="1">
    <source>
        <dbReference type="ARBA" id="ARBA00022679"/>
    </source>
</evidence>
<dbReference type="GO" id="GO:0001680">
    <property type="term" value="P:tRNA 3'-terminal CCA addition"/>
    <property type="evidence" value="ECO:0007669"/>
    <property type="project" value="UniProtKB-UniRule"/>
</dbReference>
<comment type="miscellaneous">
    <text evidence="10">A single active site specifically recognizes both ATP and CTP and is responsible for their addition.</text>
</comment>
<comment type="similarity">
    <text evidence="10">Belongs to the tRNA nucleotidyltransferase/poly(A) polymerase family. Archaeal CCA-adding enzyme subfamily.</text>
</comment>
<feature type="binding site" evidence="10">
    <location>
        <position position="148"/>
    </location>
    <ligand>
        <name>Mg(2+)</name>
        <dbReference type="ChEBI" id="CHEBI:18420"/>
    </ligand>
</feature>
<dbReference type="SUPFAM" id="SSF55003">
    <property type="entry name" value="PAP/Archaeal CCA-adding enzyme, C-terminal domain"/>
    <property type="match status" value="1"/>
</dbReference>
<dbReference type="Gene3D" id="3.30.460.10">
    <property type="entry name" value="Beta Polymerase, domain 2"/>
    <property type="match status" value="1"/>
</dbReference>
<evidence type="ECO:0000256" key="3">
    <source>
        <dbReference type="ARBA" id="ARBA00022695"/>
    </source>
</evidence>
<feature type="binding site" evidence="10">
    <location>
        <position position="88"/>
    </location>
    <ligand>
        <name>ATP</name>
        <dbReference type="ChEBI" id="CHEBI:30616"/>
    </ligand>
</feature>
<dbReference type="PROSITE" id="PS50152">
    <property type="entry name" value="25A_SYNTH_3"/>
    <property type="match status" value="1"/>
</dbReference>
<dbReference type="GO" id="GO:0000049">
    <property type="term" value="F:tRNA binding"/>
    <property type="evidence" value="ECO:0007669"/>
    <property type="project" value="UniProtKB-UniRule"/>
</dbReference>
<dbReference type="EC" id="2.7.7.72" evidence="10"/>
<feature type="domain" description="tRNA nucleotidyltransferase substrate binding" evidence="12">
    <location>
        <begin position="186"/>
        <end position="295"/>
    </location>
</feature>
<evidence type="ECO:0000256" key="6">
    <source>
        <dbReference type="ARBA" id="ARBA00022800"/>
    </source>
</evidence>
<dbReference type="Gene3D" id="3.30.70.590">
    <property type="entry name" value="Poly(A) polymerase predicted RNA binding domain"/>
    <property type="match status" value="1"/>
</dbReference>
<evidence type="ECO:0000256" key="7">
    <source>
        <dbReference type="ARBA" id="ARBA00022840"/>
    </source>
</evidence>
<dbReference type="Pfam" id="PF09249">
    <property type="entry name" value="tRNA_NucTransf2"/>
    <property type="match status" value="1"/>
</dbReference>
<dbReference type="InterPro" id="IPR011068">
    <property type="entry name" value="NuclTrfase_I-like_C"/>
</dbReference>
<accession>J2ZJQ6</accession>
<dbReference type="PANTHER" id="PTHR39643:SF1">
    <property type="entry name" value="CCA-ADDING ENZYME"/>
    <property type="match status" value="1"/>
</dbReference>
<keyword evidence="7 10" id="KW-0067">ATP-binding</keyword>
<comment type="function">
    <text evidence="10">Catalyzes the addition and repair of the essential 3'-terminal CCA sequence in tRNAs without using a nucleic acid template. Adds these three nucleotides in the order of C, C, and A to the tRNA nucleotide-73, using CTP and ATP as substrates and producing inorganic pyrophosphate. tRNA 3'-terminal CCA addition is required both for tRNA processing and repair. Also involved in tRNA surveillance by mediating tandem CCA addition to generate a CCACCA at the 3' terminus of unstable tRNAs. While stable tRNAs receive only 3'-terminal CCA, unstable tRNAs are marked with CCACCA and rapidly degraded.</text>
</comment>
<keyword evidence="3 10" id="KW-0548">Nucleotidyltransferase</keyword>
<dbReference type="InterPro" id="IPR048833">
    <property type="entry name" value="CAA_C"/>
</dbReference>
<dbReference type="PIRSF" id="PIRSF005335">
    <property type="entry name" value="CCA_arch"/>
    <property type="match status" value="1"/>
</dbReference>
<evidence type="ECO:0000256" key="10">
    <source>
        <dbReference type="HAMAP-Rule" id="MF_01264"/>
    </source>
</evidence>
<evidence type="ECO:0000259" key="13">
    <source>
        <dbReference type="Pfam" id="PF21133"/>
    </source>
</evidence>
<dbReference type="AlphaFoldDB" id="J2ZJQ6"/>
<dbReference type="EMBL" id="ALJD01000003">
    <property type="protein sequence ID" value="EJN60955.1"/>
    <property type="molecule type" value="Genomic_DNA"/>
</dbReference>
<feature type="binding site" evidence="10">
    <location>
        <position position="99"/>
    </location>
    <ligand>
        <name>Mg(2+)</name>
        <dbReference type="ChEBI" id="CHEBI:18420"/>
    </ligand>
</feature>
<dbReference type="CDD" id="cd05400">
    <property type="entry name" value="NT_2-5OAS_ClassI-CCAase"/>
    <property type="match status" value="1"/>
</dbReference>
<feature type="domain" description="Polymerase nucleotidyl transferase" evidence="11">
    <location>
        <begin position="67"/>
        <end position="171"/>
    </location>
</feature>
<name>J2ZJQ6_9EURY</name>
<keyword evidence="2 10" id="KW-0819">tRNA processing</keyword>
<dbReference type="InterPro" id="IPR006116">
    <property type="entry name" value="NT_2-5OAS_ClassI-CCAase"/>
</dbReference>
<protein>
    <recommendedName>
        <fullName evidence="10">CCA-adding enzyme</fullName>
        <ecNumber evidence="10">2.7.7.72</ecNumber>
    </recommendedName>
    <alternativeName>
        <fullName evidence="10">CCA tRNA nucleotidyltransferase</fullName>
    </alternativeName>
    <alternativeName>
        <fullName evidence="10">tRNA CCA-pyrophosphorylase</fullName>
    </alternativeName>
    <alternativeName>
        <fullName evidence="10">tRNA adenylyl-/cytidylyl- transferase</fullName>
    </alternativeName>
    <alternativeName>
        <fullName evidence="10">tRNA nucleotidyltransferase</fullName>
    </alternativeName>
    <alternativeName>
        <fullName evidence="10">tRNA-NT</fullName>
    </alternativeName>
</protein>
<dbReference type="InterPro" id="IPR015329">
    <property type="entry name" value="tRNA_NucTransf2"/>
</dbReference>
<evidence type="ECO:0000256" key="9">
    <source>
        <dbReference type="ARBA" id="ARBA00022884"/>
    </source>
</evidence>
<reference evidence="14 15" key="1">
    <citation type="journal article" date="2012" name="J. Bacteriol.">
        <title>Draft Genome Sequence of the Extremely Halophilic Archaeon Halogranum salarium B-1T.</title>
        <authorList>
            <person name="Kim K.K."/>
            <person name="Lee K.C."/>
            <person name="Lee J.S."/>
        </authorList>
    </citation>
    <scope>NUCLEOTIDE SEQUENCE [LARGE SCALE GENOMIC DNA]</scope>
    <source>
        <strain evidence="14 15">B-1</strain>
    </source>
</reference>
<gene>
    <name evidence="10" type="primary">cca</name>
    <name evidence="14" type="ORF">HSB1_15580</name>
</gene>
<feature type="binding site" evidence="10">
    <location>
        <position position="171"/>
    </location>
    <ligand>
        <name>ATP</name>
        <dbReference type="ChEBI" id="CHEBI:30616"/>
    </ligand>
</feature>
<feature type="domain" description="CCA-adding enzyme C-terminal" evidence="13">
    <location>
        <begin position="314"/>
        <end position="470"/>
    </location>
</feature>
<evidence type="ECO:0000256" key="8">
    <source>
        <dbReference type="ARBA" id="ARBA00022842"/>
    </source>
</evidence>
<evidence type="ECO:0000256" key="5">
    <source>
        <dbReference type="ARBA" id="ARBA00022741"/>
    </source>
</evidence>
<feature type="binding site" evidence="10">
    <location>
        <position position="88"/>
    </location>
    <ligand>
        <name>CTP</name>
        <dbReference type="ChEBI" id="CHEBI:37563"/>
    </ligand>
</feature>
<comment type="catalytic activity">
    <reaction evidence="10">
        <text>a tRNA with a 3' CCA end + 2 CTP + ATP = a tRNA with a 3' CCACCA end + 3 diphosphate</text>
        <dbReference type="Rhea" id="RHEA:76235"/>
        <dbReference type="Rhea" id="RHEA-COMP:10468"/>
        <dbReference type="Rhea" id="RHEA-COMP:18655"/>
        <dbReference type="ChEBI" id="CHEBI:30616"/>
        <dbReference type="ChEBI" id="CHEBI:33019"/>
        <dbReference type="ChEBI" id="CHEBI:37563"/>
        <dbReference type="ChEBI" id="CHEBI:83071"/>
        <dbReference type="ChEBI" id="CHEBI:195187"/>
    </reaction>
</comment>
<comment type="subunit">
    <text evidence="10">Homodimer.</text>
</comment>
<comment type="cofactor">
    <cofactor evidence="10">
        <name>Mg(2+)</name>
        <dbReference type="ChEBI" id="CHEBI:18420"/>
    </cofactor>
</comment>
<keyword evidence="9 10" id="KW-0694">RNA-binding</keyword>
<dbReference type="InterPro" id="IPR043519">
    <property type="entry name" value="NT_sf"/>
</dbReference>
<evidence type="ECO:0000313" key="14">
    <source>
        <dbReference type="EMBL" id="EJN60955.1"/>
    </source>
</evidence>
<dbReference type="Pfam" id="PF21133">
    <property type="entry name" value="CAA_C"/>
    <property type="match status" value="1"/>
</dbReference>
<dbReference type="HAMAP" id="MF_01264">
    <property type="entry name" value="CCA_arch"/>
    <property type="match status" value="1"/>
</dbReference>
<dbReference type="PATRIC" id="fig|1210908.3.peg.1491"/>
<dbReference type="GO" id="GO:0042245">
    <property type="term" value="P:RNA repair"/>
    <property type="evidence" value="ECO:0007669"/>
    <property type="project" value="UniProtKB-KW"/>
</dbReference>
<keyword evidence="6 10" id="KW-0692">RNA repair</keyword>
<dbReference type="GO" id="GO:0160016">
    <property type="term" value="F:CCACCA tRNA nucleotidyltransferase activity"/>
    <property type="evidence" value="ECO:0007669"/>
    <property type="project" value="RHEA"/>
</dbReference>
<dbReference type="Gene3D" id="3.30.70.1550">
    <property type="entry name" value="Archaeal tRNA CCA-adding enzyme catalytic domain"/>
    <property type="match status" value="1"/>
</dbReference>
<dbReference type="GO" id="GO:0000287">
    <property type="term" value="F:magnesium ion binding"/>
    <property type="evidence" value="ECO:0007669"/>
    <property type="project" value="UniProtKB-UniRule"/>
</dbReference>
<dbReference type="Gene3D" id="1.10.1410.30">
    <property type="entry name" value="CCA tRNA nucleotidyltransferase, domain 2"/>
    <property type="match status" value="1"/>
</dbReference>
<dbReference type="PANTHER" id="PTHR39643">
    <property type="entry name" value="CCA-ADDING ENZYME"/>
    <property type="match status" value="1"/>
</dbReference>
<evidence type="ECO:0000313" key="15">
    <source>
        <dbReference type="Proteomes" id="UP000007813"/>
    </source>
</evidence>
<proteinExistence type="inferred from homology"/>
<comment type="catalytic activity">
    <reaction evidence="10">
        <text>a tRNA precursor + 2 CTP + ATP = a tRNA with a 3' CCA end + 3 diphosphate</text>
        <dbReference type="Rhea" id="RHEA:14433"/>
        <dbReference type="Rhea" id="RHEA-COMP:10465"/>
        <dbReference type="Rhea" id="RHEA-COMP:10468"/>
        <dbReference type="ChEBI" id="CHEBI:30616"/>
        <dbReference type="ChEBI" id="CHEBI:33019"/>
        <dbReference type="ChEBI" id="CHEBI:37563"/>
        <dbReference type="ChEBI" id="CHEBI:74896"/>
        <dbReference type="ChEBI" id="CHEBI:83071"/>
        <dbReference type="EC" id="2.7.7.72"/>
    </reaction>
</comment>
<feature type="binding site" evidence="10">
    <location>
        <position position="171"/>
    </location>
    <ligand>
        <name>CTP</name>
        <dbReference type="ChEBI" id="CHEBI:37563"/>
    </ligand>
</feature>
<evidence type="ECO:0000256" key="4">
    <source>
        <dbReference type="ARBA" id="ARBA00022723"/>
    </source>
</evidence>
<dbReference type="GO" id="GO:0004810">
    <property type="term" value="F:CCA tRNA nucleotidyltransferase activity"/>
    <property type="evidence" value="ECO:0007669"/>
    <property type="project" value="UniProtKB-UniRule"/>
</dbReference>
<dbReference type="SUPFAM" id="SSF81301">
    <property type="entry name" value="Nucleotidyltransferase"/>
    <property type="match status" value="1"/>
</dbReference>
<evidence type="ECO:0000259" key="12">
    <source>
        <dbReference type="Pfam" id="PF09249"/>
    </source>
</evidence>